<feature type="compositionally biased region" description="Basic and acidic residues" evidence="12">
    <location>
        <begin position="67"/>
        <end position="79"/>
    </location>
</feature>
<dbReference type="CDD" id="cd00808">
    <property type="entry name" value="GluRS_core"/>
    <property type="match status" value="1"/>
</dbReference>
<evidence type="ECO:0000313" key="15">
    <source>
        <dbReference type="Proteomes" id="UP001175000"/>
    </source>
</evidence>
<evidence type="ECO:0000256" key="7">
    <source>
        <dbReference type="ARBA" id="ARBA00022917"/>
    </source>
</evidence>
<dbReference type="PRINTS" id="PR00987">
    <property type="entry name" value="TRNASYNTHGLU"/>
</dbReference>
<dbReference type="Pfam" id="PF00749">
    <property type="entry name" value="tRNA-synt_1c"/>
    <property type="match status" value="1"/>
</dbReference>
<dbReference type="Proteomes" id="UP001175000">
    <property type="component" value="Unassembled WGS sequence"/>
</dbReference>
<evidence type="ECO:0000256" key="2">
    <source>
        <dbReference type="ARBA" id="ARBA00007894"/>
    </source>
</evidence>
<dbReference type="InterPro" id="IPR000924">
    <property type="entry name" value="Glu/Gln-tRNA-synth"/>
</dbReference>
<feature type="region of interest" description="Disordered" evidence="12">
    <location>
        <begin position="200"/>
        <end position="231"/>
    </location>
</feature>
<dbReference type="GO" id="GO:0008270">
    <property type="term" value="F:zinc ion binding"/>
    <property type="evidence" value="ECO:0007669"/>
    <property type="project" value="InterPro"/>
</dbReference>
<dbReference type="PANTHER" id="PTHR43311:SF2">
    <property type="entry name" value="GLUTAMATE--TRNA LIGASE, MITOCHONDRIAL-RELATED"/>
    <property type="match status" value="1"/>
</dbReference>
<dbReference type="GO" id="GO:0004818">
    <property type="term" value="F:glutamate-tRNA ligase activity"/>
    <property type="evidence" value="ECO:0007669"/>
    <property type="project" value="UniProtKB-EC"/>
</dbReference>
<dbReference type="FunFam" id="3.40.50.620:FF:000045">
    <property type="entry name" value="Glutamate--tRNA ligase, mitochondrial"/>
    <property type="match status" value="1"/>
</dbReference>
<dbReference type="InterPro" id="IPR014729">
    <property type="entry name" value="Rossmann-like_a/b/a_fold"/>
</dbReference>
<evidence type="ECO:0000256" key="4">
    <source>
        <dbReference type="ARBA" id="ARBA00022598"/>
    </source>
</evidence>
<comment type="similarity">
    <text evidence="2">Belongs to the class-I aminoacyl-tRNA synthetase family. Glutamate--tRNA ligase type 1 subfamily.</text>
</comment>
<keyword evidence="6 11" id="KW-0067">ATP-binding</keyword>
<sequence>MFTPRQGAKGSKMRGVLLLRRPTTIPCSPWSQLAVSGLRLARQFSCSAPASDSSSQSSPKLKIGNSSERRGNGAERFKAPETPCRTRFAPSPTGYLHLGSLRTALFNYLLAKRTGGQFILRIEDTDRARTVLDAEKRLFEDLKWAGLSWDEGPDVQGPYGPYRQSERLDLYNKHAKELIGQGKAYRCFCSQEDLASASKLRHEQGGTTHYPGTCGSVSPEESEERASKGESFVVRFRSSPTPTKIQDLVYGTFKKAVPEDDYIIIKSDGFPTYHFANVVDDKHMKITHVVRGAEWLISTPKHVELYNAFGWEPPQFAHVGLLVDEKRQKLSKRHPGVDITWYKDKRVVPAALLNFAVLLGWSRDPSLKSDLLSLQEMIDNFSLKFTKGDIMVQFKKLDFLQQHTLRRLFEEQPPSWPLIQKEYLLDPISALLKQPRSPPNSTLQPVPQLLGDDETRMEYIKSVFAAAQRLTTGEEELFLEKNMFFFYVVPKEVLKAKFPVAAGAGEKMEFVEGPGDTLREALSRAWKEQLDGIPEGEWNSMLEDVKVQEGLNRALEYRVGEKMMPGSKLVRWALLGGKPGPTVWGAMGVLGREETERRWITAGEVANEVLQKGE</sequence>
<keyword evidence="15" id="KW-1185">Reference proteome</keyword>
<evidence type="ECO:0000256" key="3">
    <source>
        <dbReference type="ARBA" id="ARBA00012835"/>
    </source>
</evidence>
<feature type="compositionally biased region" description="Low complexity" evidence="12">
    <location>
        <begin position="48"/>
        <end position="59"/>
    </location>
</feature>
<evidence type="ECO:0000256" key="11">
    <source>
        <dbReference type="RuleBase" id="RU363037"/>
    </source>
</evidence>
<feature type="region of interest" description="Disordered" evidence="12">
    <location>
        <begin position="48"/>
        <end position="85"/>
    </location>
</feature>
<dbReference type="InterPro" id="IPR033910">
    <property type="entry name" value="GluRS_core"/>
</dbReference>
<evidence type="ECO:0000256" key="9">
    <source>
        <dbReference type="ARBA" id="ARBA00030865"/>
    </source>
</evidence>
<keyword evidence="8 11" id="KW-0030">Aminoacyl-tRNA synthetase</keyword>
<evidence type="ECO:0000256" key="12">
    <source>
        <dbReference type="SAM" id="MobiDB-lite"/>
    </source>
</evidence>
<dbReference type="SUPFAM" id="SSF52374">
    <property type="entry name" value="Nucleotidylyl transferase"/>
    <property type="match status" value="1"/>
</dbReference>
<dbReference type="InterPro" id="IPR020058">
    <property type="entry name" value="Glu/Gln-tRNA-synth_Ib_cat-dom"/>
</dbReference>
<reference evidence="14" key="1">
    <citation type="submission" date="2023-06" db="EMBL/GenBank/DDBJ databases">
        <title>Genome-scale phylogeny and comparative genomics of the fungal order Sordariales.</title>
        <authorList>
            <consortium name="Lawrence Berkeley National Laboratory"/>
            <person name="Hensen N."/>
            <person name="Bonometti L."/>
            <person name="Westerberg I."/>
            <person name="Brannstrom I.O."/>
            <person name="Guillou S."/>
            <person name="Cros-Aarteil S."/>
            <person name="Calhoun S."/>
            <person name="Haridas S."/>
            <person name="Kuo A."/>
            <person name="Mondo S."/>
            <person name="Pangilinan J."/>
            <person name="Riley R."/>
            <person name="Labutti K."/>
            <person name="Andreopoulos B."/>
            <person name="Lipzen A."/>
            <person name="Chen C."/>
            <person name="Yanf M."/>
            <person name="Daum C."/>
            <person name="Ng V."/>
            <person name="Clum A."/>
            <person name="Steindorff A."/>
            <person name="Ohm R."/>
            <person name="Martin F."/>
            <person name="Silar P."/>
            <person name="Natvig D."/>
            <person name="Lalanne C."/>
            <person name="Gautier V."/>
            <person name="Ament-Velasquez S.L."/>
            <person name="Kruys A."/>
            <person name="Hutchinson M.I."/>
            <person name="Powell A.J."/>
            <person name="Barry K."/>
            <person name="Miller A.N."/>
            <person name="Grigoriev I.V."/>
            <person name="Debuchy R."/>
            <person name="Gladieux P."/>
            <person name="Thoren M.H."/>
            <person name="Johannesson H."/>
        </authorList>
    </citation>
    <scope>NUCLEOTIDE SEQUENCE</scope>
    <source>
        <strain evidence="14">CBS 606.72</strain>
    </source>
</reference>
<dbReference type="EC" id="6.1.1.17" evidence="3"/>
<dbReference type="GO" id="GO:0005739">
    <property type="term" value="C:mitochondrion"/>
    <property type="evidence" value="ECO:0007669"/>
    <property type="project" value="UniProtKB-SubCell"/>
</dbReference>
<evidence type="ECO:0000256" key="1">
    <source>
        <dbReference type="ARBA" id="ARBA00004173"/>
    </source>
</evidence>
<dbReference type="AlphaFoldDB" id="A0AA39WXL1"/>
<proteinExistence type="inferred from homology"/>
<organism evidence="14 15">
    <name type="scientific">Immersiella caudata</name>
    <dbReference type="NCBI Taxonomy" id="314043"/>
    <lineage>
        <taxon>Eukaryota</taxon>
        <taxon>Fungi</taxon>
        <taxon>Dikarya</taxon>
        <taxon>Ascomycota</taxon>
        <taxon>Pezizomycotina</taxon>
        <taxon>Sordariomycetes</taxon>
        <taxon>Sordariomycetidae</taxon>
        <taxon>Sordariales</taxon>
        <taxon>Lasiosphaeriaceae</taxon>
        <taxon>Immersiella</taxon>
    </lineage>
</organism>
<evidence type="ECO:0000256" key="8">
    <source>
        <dbReference type="ARBA" id="ARBA00023146"/>
    </source>
</evidence>
<keyword evidence="5 11" id="KW-0547">Nucleotide-binding</keyword>
<evidence type="ECO:0000256" key="5">
    <source>
        <dbReference type="ARBA" id="ARBA00022741"/>
    </source>
</evidence>
<feature type="domain" description="Glutamyl/glutaminyl-tRNA synthetase class Ib catalytic" evidence="13">
    <location>
        <begin position="85"/>
        <end position="395"/>
    </location>
</feature>
<evidence type="ECO:0000313" key="14">
    <source>
        <dbReference type="EMBL" id="KAK0623493.1"/>
    </source>
</evidence>
<dbReference type="InterPro" id="IPR004527">
    <property type="entry name" value="Glu-tRNA-ligase_bac/mito"/>
</dbReference>
<dbReference type="EMBL" id="JAULSU010000003">
    <property type="protein sequence ID" value="KAK0623493.1"/>
    <property type="molecule type" value="Genomic_DNA"/>
</dbReference>
<protein>
    <recommendedName>
        <fullName evidence="10">Glutamate--tRNA ligase, mitochondrial</fullName>
        <ecNumber evidence="3">6.1.1.17</ecNumber>
    </recommendedName>
    <alternativeName>
        <fullName evidence="9">Glutamyl-tRNA synthetase</fullName>
    </alternativeName>
</protein>
<dbReference type="GO" id="GO:0006424">
    <property type="term" value="P:glutamyl-tRNA aminoacylation"/>
    <property type="evidence" value="ECO:0007669"/>
    <property type="project" value="InterPro"/>
</dbReference>
<accession>A0AA39WXL1</accession>
<dbReference type="GO" id="GO:0005524">
    <property type="term" value="F:ATP binding"/>
    <property type="evidence" value="ECO:0007669"/>
    <property type="project" value="UniProtKB-KW"/>
</dbReference>
<evidence type="ECO:0000256" key="10">
    <source>
        <dbReference type="ARBA" id="ARBA00072917"/>
    </source>
</evidence>
<evidence type="ECO:0000259" key="13">
    <source>
        <dbReference type="Pfam" id="PF00749"/>
    </source>
</evidence>
<evidence type="ECO:0000256" key="6">
    <source>
        <dbReference type="ARBA" id="ARBA00022840"/>
    </source>
</evidence>
<dbReference type="InterPro" id="IPR049940">
    <property type="entry name" value="GluQ/Sye"/>
</dbReference>
<keyword evidence="7 11" id="KW-0648">Protein biosynthesis</keyword>
<comment type="subcellular location">
    <subcellularLocation>
        <location evidence="1">Mitochondrion</location>
    </subcellularLocation>
</comment>
<dbReference type="NCBIfam" id="TIGR00464">
    <property type="entry name" value="gltX_bact"/>
    <property type="match status" value="1"/>
</dbReference>
<dbReference type="Gene3D" id="3.40.50.620">
    <property type="entry name" value="HUPs"/>
    <property type="match status" value="1"/>
</dbReference>
<comment type="caution">
    <text evidence="14">The sequence shown here is derived from an EMBL/GenBank/DDBJ whole genome shotgun (WGS) entry which is preliminary data.</text>
</comment>
<dbReference type="PANTHER" id="PTHR43311">
    <property type="entry name" value="GLUTAMATE--TRNA LIGASE"/>
    <property type="match status" value="1"/>
</dbReference>
<gene>
    <name evidence="14" type="ORF">B0T14DRAFT_582170</name>
</gene>
<keyword evidence="4 11" id="KW-0436">Ligase</keyword>
<dbReference type="HAMAP" id="MF_00022">
    <property type="entry name" value="Glu_tRNA_synth_type1"/>
    <property type="match status" value="1"/>
</dbReference>
<name>A0AA39WXL1_9PEZI</name>